<evidence type="ECO:0000256" key="9">
    <source>
        <dbReference type="ARBA" id="ARBA00023136"/>
    </source>
</evidence>
<dbReference type="InterPro" id="IPR006419">
    <property type="entry name" value="NMN_transpt_PnuC"/>
</dbReference>
<keyword evidence="9 10" id="KW-0472">Membrane</keyword>
<evidence type="ECO:0000256" key="8">
    <source>
        <dbReference type="ARBA" id="ARBA00022989"/>
    </source>
</evidence>
<dbReference type="RefSeq" id="WP_044056410.1">
    <property type="nucleotide sequence ID" value="NZ_CBCSKJ010000001.1"/>
</dbReference>
<organism evidence="11 12">
    <name type="scientific">Alteromonas australica</name>
    <dbReference type="NCBI Taxonomy" id="589873"/>
    <lineage>
        <taxon>Bacteria</taxon>
        <taxon>Pseudomonadati</taxon>
        <taxon>Pseudomonadota</taxon>
        <taxon>Gammaproteobacteria</taxon>
        <taxon>Alteromonadales</taxon>
        <taxon>Alteromonadaceae</taxon>
        <taxon>Alteromonas/Salinimonas group</taxon>
        <taxon>Alteromonas</taxon>
    </lineage>
</organism>
<name>A0A075NXN9_9ALTE</name>
<evidence type="ECO:0000256" key="7">
    <source>
        <dbReference type="ARBA" id="ARBA00022692"/>
    </source>
</evidence>
<dbReference type="KEGG" id="aal:EP13_05595"/>
<sequence>MSDFTSHFLSQIAATSPLEWVAVLLAIGYVLLAAKQNSWCWLCAFVSTAIYTWLFWQVTLPFQSALNFFYMIMAGYGYYQWSKGGTDSSETKPVRSWPLWIHVTIVPSLLIGAWLLTQAAASQFNSDYLLLDACINVLSVVTTFMVAHKVLQNWVYWFFINLASAYLYLQVGYALSACLFLGYVGFSLFGYYQWLLQWKGQNERERHTASLTETT</sequence>
<protein>
    <recommendedName>
        <fullName evidence="4">Nicotinamide riboside transporter PnuC</fullName>
    </recommendedName>
</protein>
<keyword evidence="7 10" id="KW-0812">Transmembrane</keyword>
<gene>
    <name evidence="11" type="ORF">EP13_05595</name>
</gene>
<reference evidence="11 12" key="1">
    <citation type="submission" date="2014-06" db="EMBL/GenBank/DDBJ databases">
        <title>Genomes of Alteromonas australica, a world apart.</title>
        <authorList>
            <person name="Gonzaga A."/>
            <person name="Lopez-Perez M."/>
            <person name="Rodriguez-Valera F."/>
        </authorList>
    </citation>
    <scope>NUCLEOTIDE SEQUENCE [LARGE SCALE GENOMIC DNA]</scope>
    <source>
        <strain evidence="11 12">H 17</strain>
    </source>
</reference>
<comment type="similarity">
    <text evidence="3">Belongs to the nicotinamide ribonucleoside (NR) uptake permease (TC 4.B.1) family.</text>
</comment>
<dbReference type="Proteomes" id="UP000056090">
    <property type="component" value="Chromosome"/>
</dbReference>
<dbReference type="NCBIfam" id="TIGR01528">
    <property type="entry name" value="NMN_trans_PnuC"/>
    <property type="match status" value="1"/>
</dbReference>
<keyword evidence="8 10" id="KW-1133">Transmembrane helix</keyword>
<keyword evidence="12" id="KW-1185">Reference proteome</keyword>
<dbReference type="AlphaFoldDB" id="A0A075NXN9"/>
<dbReference type="GO" id="GO:0005886">
    <property type="term" value="C:plasma membrane"/>
    <property type="evidence" value="ECO:0007669"/>
    <property type="project" value="UniProtKB-SubCell"/>
</dbReference>
<dbReference type="GO" id="GO:0034257">
    <property type="term" value="F:nicotinamide riboside transmembrane transporter activity"/>
    <property type="evidence" value="ECO:0007669"/>
    <property type="project" value="InterPro"/>
</dbReference>
<dbReference type="PANTHER" id="PTHR36122">
    <property type="entry name" value="NICOTINAMIDE RIBOSIDE TRANSPORTER PNUC"/>
    <property type="match status" value="1"/>
</dbReference>
<feature type="transmembrane region" description="Helical" evidence="10">
    <location>
        <begin position="128"/>
        <end position="147"/>
    </location>
</feature>
<evidence type="ECO:0000256" key="2">
    <source>
        <dbReference type="ARBA" id="ARBA00004651"/>
    </source>
</evidence>
<proteinExistence type="inferred from homology"/>
<evidence type="ECO:0000256" key="10">
    <source>
        <dbReference type="SAM" id="Phobius"/>
    </source>
</evidence>
<comment type="function">
    <text evidence="1">Required for nicotinamide riboside transport across the inner membrane.</text>
</comment>
<dbReference type="EMBL" id="CP008849">
    <property type="protein sequence ID" value="AIF98218.1"/>
    <property type="molecule type" value="Genomic_DNA"/>
</dbReference>
<dbReference type="eggNOG" id="COG3201">
    <property type="taxonomic scope" value="Bacteria"/>
</dbReference>
<evidence type="ECO:0000256" key="5">
    <source>
        <dbReference type="ARBA" id="ARBA00022448"/>
    </source>
</evidence>
<dbReference type="PANTHER" id="PTHR36122:SF2">
    <property type="entry name" value="NICOTINAMIDE RIBOSIDE TRANSPORTER PNUC"/>
    <property type="match status" value="1"/>
</dbReference>
<evidence type="ECO:0000256" key="1">
    <source>
        <dbReference type="ARBA" id="ARBA00002672"/>
    </source>
</evidence>
<feature type="transmembrane region" description="Helical" evidence="10">
    <location>
        <begin position="99"/>
        <end position="116"/>
    </location>
</feature>
<evidence type="ECO:0000313" key="11">
    <source>
        <dbReference type="EMBL" id="AIF98218.1"/>
    </source>
</evidence>
<evidence type="ECO:0000256" key="6">
    <source>
        <dbReference type="ARBA" id="ARBA00022475"/>
    </source>
</evidence>
<dbReference type="Pfam" id="PF04973">
    <property type="entry name" value="NMN_transporter"/>
    <property type="match status" value="1"/>
</dbReference>
<evidence type="ECO:0000256" key="4">
    <source>
        <dbReference type="ARBA" id="ARBA00017522"/>
    </source>
</evidence>
<keyword evidence="6" id="KW-1003">Cell membrane</keyword>
<dbReference type="GeneID" id="78254402"/>
<evidence type="ECO:0000256" key="3">
    <source>
        <dbReference type="ARBA" id="ARBA00006669"/>
    </source>
</evidence>
<accession>A0A075NXN9</accession>
<feature type="transmembrane region" description="Helical" evidence="10">
    <location>
        <begin position="12"/>
        <end position="32"/>
    </location>
</feature>
<feature type="transmembrane region" description="Helical" evidence="10">
    <location>
        <begin position="39"/>
        <end position="56"/>
    </location>
</feature>
<evidence type="ECO:0000313" key="12">
    <source>
        <dbReference type="Proteomes" id="UP000056090"/>
    </source>
</evidence>
<comment type="subcellular location">
    <subcellularLocation>
        <location evidence="2">Cell membrane</location>
        <topology evidence="2">Multi-pass membrane protein</topology>
    </subcellularLocation>
</comment>
<keyword evidence="5" id="KW-0813">Transport</keyword>